<dbReference type="Gene3D" id="2.60.120.260">
    <property type="entry name" value="Galactose-binding domain-like"/>
    <property type="match status" value="1"/>
</dbReference>
<dbReference type="GO" id="GO:0043495">
    <property type="term" value="F:protein-membrane adaptor activity"/>
    <property type="evidence" value="ECO:0007669"/>
    <property type="project" value="TreeGrafter"/>
</dbReference>
<dbReference type="PANTHER" id="PTHR12911">
    <property type="entry name" value="SAD1/UNC-84-LIKE PROTEIN-RELATED"/>
    <property type="match status" value="1"/>
</dbReference>
<dbReference type="Proteomes" id="UP000193719">
    <property type="component" value="Unassembled WGS sequence"/>
</dbReference>
<keyword evidence="5" id="KW-0175">Coiled coil</keyword>
<evidence type="ECO:0000256" key="5">
    <source>
        <dbReference type="SAM" id="Coils"/>
    </source>
</evidence>
<comment type="subcellular location">
    <subcellularLocation>
        <location evidence="1">Membrane</location>
    </subcellularLocation>
</comment>
<dbReference type="InterPro" id="IPR012919">
    <property type="entry name" value="SUN_dom"/>
</dbReference>
<evidence type="ECO:0000313" key="7">
    <source>
        <dbReference type="EMBL" id="ORX50671.1"/>
    </source>
</evidence>
<evidence type="ECO:0000259" key="6">
    <source>
        <dbReference type="PROSITE" id="PS51469"/>
    </source>
</evidence>
<keyword evidence="3" id="KW-1133">Transmembrane helix</keyword>
<reference evidence="7 8" key="1">
    <citation type="submission" date="2016-08" db="EMBL/GenBank/DDBJ databases">
        <title>Genomes of anaerobic fungi encode conserved fungal cellulosomes for biomass hydrolysis.</title>
        <authorList>
            <consortium name="DOE Joint Genome Institute"/>
            <person name="Haitjema C.H."/>
            <person name="Gilmore S.P."/>
            <person name="Henske J.K."/>
            <person name="Solomon K.V."/>
            <person name="De Groot R."/>
            <person name="Kuo A."/>
            <person name="Mondo S.J."/>
            <person name="Salamov A.A."/>
            <person name="Labutti K."/>
            <person name="Zhao Z."/>
            <person name="Chiniquy J."/>
            <person name="Barry K."/>
            <person name="Brewer H.M."/>
            <person name="Purvine S.O."/>
            <person name="Wright A.T."/>
            <person name="Boxma B."/>
            <person name="Van Alen T."/>
            <person name="Hackstein J.H."/>
            <person name="Baker S.E."/>
            <person name="Grigoriev I.V."/>
            <person name="O'Malley M.A."/>
        </authorList>
    </citation>
    <scope>NUCLEOTIDE SEQUENCE [LARGE SCALE GENOMIC DNA]</scope>
    <source>
        <strain evidence="8">finn</strain>
    </source>
</reference>
<dbReference type="STRING" id="1754191.A0A1Y1V9N7"/>
<dbReference type="GO" id="GO:0034993">
    <property type="term" value="C:meiotic nuclear membrane microtubule tethering complex"/>
    <property type="evidence" value="ECO:0007669"/>
    <property type="project" value="TreeGrafter"/>
</dbReference>
<feature type="domain" description="SUN" evidence="6">
    <location>
        <begin position="396"/>
        <end position="587"/>
    </location>
</feature>
<name>A0A1Y1V9N7_9FUNG</name>
<feature type="coiled-coil region" evidence="5">
    <location>
        <begin position="122"/>
        <end position="175"/>
    </location>
</feature>
<evidence type="ECO:0000256" key="4">
    <source>
        <dbReference type="ARBA" id="ARBA00023136"/>
    </source>
</evidence>
<evidence type="ECO:0000313" key="8">
    <source>
        <dbReference type="Proteomes" id="UP000193719"/>
    </source>
</evidence>
<protein>
    <recommendedName>
        <fullName evidence="6">SUN domain-containing protein</fullName>
    </recommendedName>
</protein>
<dbReference type="OrthoDB" id="342281at2759"/>
<sequence>MKSKSKIYANQRPPEDFNDIGEEFYYDSDTNQEEIIDQKYHSNEPSISFIEKISLFFYKTLKLIFLCFYMIWKLLSSKITIIFLLLCIYTQIYLVDENGNYSIVRWLNWAKLPEHDIHHQKLLNLEYQLQKLETTLINLNKETEEIKADTPQTYLDQLNKEIELLSVRLANVAEEASHSNLVNSKQKQDIQNLKHLSSNIEVNFNDLKTNVNDFSQIIKHVETKIDADKENQIKQLKKDLEPILEKIIPKIMVAKINPITRAVEFDDRFWRYLSKNFLTIDSLKTLIKTHDEALEEMNQRMKLNIPTWDDFINSNRQMLESYISKEFQQQLKQGDIIISKEDVIHLVQTEFYRYLTQLNTSIPELRDAIQGYIEQAMERYSIDISIKPDYALESSGAQILPHYTSNSYHRNPEGPLAKAWANIFGVSGVLLGKSAVVALQPDTHAGNCWAMDGNHGFLTVQLSMPIIPSHITIEHMSQEESVPDSLLSSAPREIEVYGITDKEAMEKIPSYHDQTISLSTSPYAIHLASLVFDPHDNFIQTFAISNEAKIRLQSVTSIQVVQFQIFSNWGEDKYTCIYRVRVHGRELQMKDINFKKIMN</sequence>
<proteinExistence type="predicted"/>
<keyword evidence="2" id="KW-0812">Transmembrane</keyword>
<reference evidence="7 8" key="2">
    <citation type="submission" date="2016-08" db="EMBL/GenBank/DDBJ databases">
        <title>Pervasive Adenine N6-methylation of Active Genes in Fungi.</title>
        <authorList>
            <consortium name="DOE Joint Genome Institute"/>
            <person name="Mondo S.J."/>
            <person name="Dannebaum R.O."/>
            <person name="Kuo R.C."/>
            <person name="Labutti K."/>
            <person name="Haridas S."/>
            <person name="Kuo A."/>
            <person name="Salamov A."/>
            <person name="Ahrendt S.R."/>
            <person name="Lipzen A."/>
            <person name="Sullivan W."/>
            <person name="Andreopoulos W.B."/>
            <person name="Clum A."/>
            <person name="Lindquist E."/>
            <person name="Daum C."/>
            <person name="Ramamoorthy G.K."/>
            <person name="Gryganskyi A."/>
            <person name="Culley D."/>
            <person name="Magnuson J.K."/>
            <person name="James T.Y."/>
            <person name="O'Malley M.A."/>
            <person name="Stajich J.E."/>
            <person name="Spatafora J.W."/>
            <person name="Visel A."/>
            <person name="Grigoriev I.V."/>
        </authorList>
    </citation>
    <scope>NUCLEOTIDE SEQUENCE [LARGE SCALE GENOMIC DNA]</scope>
    <source>
        <strain evidence="8">finn</strain>
    </source>
</reference>
<accession>A0A1Y1V9N7</accession>
<evidence type="ECO:0000256" key="3">
    <source>
        <dbReference type="ARBA" id="ARBA00022989"/>
    </source>
</evidence>
<evidence type="ECO:0000256" key="1">
    <source>
        <dbReference type="ARBA" id="ARBA00004370"/>
    </source>
</evidence>
<gene>
    <name evidence="7" type="ORF">BCR36DRAFT_583247</name>
</gene>
<dbReference type="PROSITE" id="PS51469">
    <property type="entry name" value="SUN"/>
    <property type="match status" value="1"/>
</dbReference>
<comment type="caution">
    <text evidence="7">The sequence shown here is derived from an EMBL/GenBank/DDBJ whole genome shotgun (WGS) entry which is preliminary data.</text>
</comment>
<dbReference type="PANTHER" id="PTHR12911:SF8">
    <property type="entry name" value="KLAROID PROTEIN-RELATED"/>
    <property type="match status" value="1"/>
</dbReference>
<dbReference type="AlphaFoldDB" id="A0A1Y1V9N7"/>
<keyword evidence="8" id="KW-1185">Reference proteome</keyword>
<organism evidence="7 8">
    <name type="scientific">Piromyces finnis</name>
    <dbReference type="NCBI Taxonomy" id="1754191"/>
    <lineage>
        <taxon>Eukaryota</taxon>
        <taxon>Fungi</taxon>
        <taxon>Fungi incertae sedis</taxon>
        <taxon>Chytridiomycota</taxon>
        <taxon>Chytridiomycota incertae sedis</taxon>
        <taxon>Neocallimastigomycetes</taxon>
        <taxon>Neocallimastigales</taxon>
        <taxon>Neocallimastigaceae</taxon>
        <taxon>Piromyces</taxon>
    </lineage>
</organism>
<dbReference type="InterPro" id="IPR045119">
    <property type="entry name" value="SUN1-5"/>
</dbReference>
<dbReference type="EMBL" id="MCFH01000020">
    <property type="protein sequence ID" value="ORX50671.1"/>
    <property type="molecule type" value="Genomic_DNA"/>
</dbReference>
<dbReference type="Pfam" id="PF07738">
    <property type="entry name" value="Sad1_UNC"/>
    <property type="match status" value="1"/>
</dbReference>
<keyword evidence="4" id="KW-0472">Membrane</keyword>
<evidence type="ECO:0000256" key="2">
    <source>
        <dbReference type="ARBA" id="ARBA00022692"/>
    </source>
</evidence>